<protein>
    <submittedName>
        <fullName evidence="1">Uncharacterized protein</fullName>
    </submittedName>
</protein>
<name>A0A936ZZJ8_9FLAO</name>
<dbReference type="RefSeq" id="WP_201916309.1">
    <property type="nucleotide sequence ID" value="NZ_BAABAX010000001.1"/>
</dbReference>
<comment type="caution">
    <text evidence="1">The sequence shown here is derived from an EMBL/GenBank/DDBJ whole genome shotgun (WGS) entry which is preliminary data.</text>
</comment>
<dbReference type="EMBL" id="JAERQJ010000001">
    <property type="protein sequence ID" value="MBL0682325.1"/>
    <property type="molecule type" value="Genomic_DNA"/>
</dbReference>
<proteinExistence type="predicted"/>
<organism evidence="1 2">
    <name type="scientific">Aquimarina mytili</name>
    <dbReference type="NCBI Taxonomy" id="874423"/>
    <lineage>
        <taxon>Bacteria</taxon>
        <taxon>Pseudomonadati</taxon>
        <taxon>Bacteroidota</taxon>
        <taxon>Flavobacteriia</taxon>
        <taxon>Flavobacteriales</taxon>
        <taxon>Flavobacteriaceae</taxon>
        <taxon>Aquimarina</taxon>
    </lineage>
</organism>
<keyword evidence="2" id="KW-1185">Reference proteome</keyword>
<reference evidence="1" key="1">
    <citation type="submission" date="2021-01" db="EMBL/GenBank/DDBJ databases">
        <authorList>
            <person name="Zhong Y.L."/>
        </authorList>
    </citation>
    <scope>NUCLEOTIDE SEQUENCE</scope>
    <source>
        <strain evidence="1">KCTC 23302</strain>
    </source>
</reference>
<accession>A0A936ZZJ8</accession>
<dbReference type="Proteomes" id="UP000651057">
    <property type="component" value="Unassembled WGS sequence"/>
</dbReference>
<evidence type="ECO:0000313" key="2">
    <source>
        <dbReference type="Proteomes" id="UP000651057"/>
    </source>
</evidence>
<gene>
    <name evidence="1" type="ORF">JJQ60_02240</name>
</gene>
<dbReference type="AlphaFoldDB" id="A0A936ZZJ8"/>
<sequence length="58" mass="6788">METAPLKIIRNNKNRFDVTDVSQEVNVEIPIQKFRKWLIQFFIGLEQWGSAAAKAIRK</sequence>
<evidence type="ECO:0000313" key="1">
    <source>
        <dbReference type="EMBL" id="MBL0682325.1"/>
    </source>
</evidence>